<keyword evidence="2" id="KW-1185">Reference proteome</keyword>
<dbReference type="SUPFAM" id="SSF55144">
    <property type="entry name" value="LigT-like"/>
    <property type="match status" value="1"/>
</dbReference>
<dbReference type="InterPro" id="IPR009097">
    <property type="entry name" value="Cyclic_Pdiesterase"/>
</dbReference>
<evidence type="ECO:0008006" key="3">
    <source>
        <dbReference type="Google" id="ProtNLM"/>
    </source>
</evidence>
<protein>
    <recommendedName>
        <fullName evidence="3">2'-5' RNA ligase family protein</fullName>
    </recommendedName>
</protein>
<evidence type="ECO:0000313" key="1">
    <source>
        <dbReference type="EMBL" id="GAA1301511.1"/>
    </source>
</evidence>
<dbReference type="Proteomes" id="UP001500282">
    <property type="component" value="Unassembled WGS sequence"/>
</dbReference>
<dbReference type="EMBL" id="BAAAIH010000085">
    <property type="protein sequence ID" value="GAA1301511.1"/>
    <property type="molecule type" value="Genomic_DNA"/>
</dbReference>
<reference evidence="1 2" key="1">
    <citation type="journal article" date="2019" name="Int. J. Syst. Evol. Microbiol.">
        <title>The Global Catalogue of Microorganisms (GCM) 10K type strain sequencing project: providing services to taxonomists for standard genome sequencing and annotation.</title>
        <authorList>
            <consortium name="The Broad Institute Genomics Platform"/>
            <consortium name="The Broad Institute Genome Sequencing Center for Infectious Disease"/>
            <person name="Wu L."/>
            <person name="Ma J."/>
        </authorList>
    </citation>
    <scope>NUCLEOTIDE SEQUENCE [LARGE SCALE GENOMIC DNA]</scope>
    <source>
        <strain evidence="1 2">JCM 11448</strain>
    </source>
</reference>
<organism evidence="1 2">
    <name type="scientific">Streptomyces javensis</name>
    <dbReference type="NCBI Taxonomy" id="114698"/>
    <lineage>
        <taxon>Bacteria</taxon>
        <taxon>Bacillati</taxon>
        <taxon>Actinomycetota</taxon>
        <taxon>Actinomycetes</taxon>
        <taxon>Kitasatosporales</taxon>
        <taxon>Streptomycetaceae</taxon>
        <taxon>Streptomyces</taxon>
        <taxon>Streptomyces violaceusniger group</taxon>
    </lineage>
</organism>
<name>A0ABN1XGE4_9ACTN</name>
<gene>
    <name evidence="1" type="ORF">GCM10009579_83100</name>
</gene>
<evidence type="ECO:0000313" key="2">
    <source>
        <dbReference type="Proteomes" id="UP001500282"/>
    </source>
</evidence>
<dbReference type="Gene3D" id="3.90.1140.10">
    <property type="entry name" value="Cyclic phosphodiesterase"/>
    <property type="match status" value="1"/>
</dbReference>
<sequence>MSAPSAASSFRYGVFLRPDPGTCALLTDLHLLLRQQYGLVSCAAYPPHATLAGNMPTDAPEDELTGRIGAALAGTAAFTAYNLGIEKGGGGIGFNLHDLPGGSPNPGITALLDTVRWAIGPVAKPMDHYRANPLDPGQFRAHLSIASHELLLRPELRPEIADFVEGLGWEPPRSFTADTISLYRFRSPDWHAQWWRNMTWDHVRSWRLERGCLSSLRTFVGP</sequence>
<dbReference type="Pfam" id="PF13563">
    <property type="entry name" value="2_5_RNA_ligase2"/>
    <property type="match status" value="1"/>
</dbReference>
<comment type="caution">
    <text evidence="1">The sequence shown here is derived from an EMBL/GenBank/DDBJ whole genome shotgun (WGS) entry which is preliminary data.</text>
</comment>
<accession>A0ABN1XGE4</accession>
<proteinExistence type="predicted"/>